<evidence type="ECO:0000313" key="1">
    <source>
        <dbReference type="EMBL" id="GFO08524.1"/>
    </source>
</evidence>
<protein>
    <submittedName>
        <fullName evidence="1">TBC1 domain family member 15-like</fullName>
    </submittedName>
</protein>
<proteinExistence type="predicted"/>
<dbReference type="EMBL" id="BLXT01003967">
    <property type="protein sequence ID" value="GFO08524.1"/>
    <property type="molecule type" value="Genomic_DNA"/>
</dbReference>
<reference evidence="1 2" key="1">
    <citation type="journal article" date="2021" name="Elife">
        <title>Chloroplast acquisition without the gene transfer in kleptoplastic sea slugs, Plakobranchus ocellatus.</title>
        <authorList>
            <person name="Maeda T."/>
            <person name="Takahashi S."/>
            <person name="Yoshida T."/>
            <person name="Shimamura S."/>
            <person name="Takaki Y."/>
            <person name="Nagai Y."/>
            <person name="Toyoda A."/>
            <person name="Suzuki Y."/>
            <person name="Arimoto A."/>
            <person name="Ishii H."/>
            <person name="Satoh N."/>
            <person name="Nishiyama T."/>
            <person name="Hasebe M."/>
            <person name="Maruyama T."/>
            <person name="Minagawa J."/>
            <person name="Obokata J."/>
            <person name="Shigenobu S."/>
        </authorList>
    </citation>
    <scope>NUCLEOTIDE SEQUENCE [LARGE SCALE GENOMIC DNA]</scope>
</reference>
<dbReference type="Proteomes" id="UP000735302">
    <property type="component" value="Unassembled WGS sequence"/>
</dbReference>
<evidence type="ECO:0000313" key="2">
    <source>
        <dbReference type="Proteomes" id="UP000735302"/>
    </source>
</evidence>
<organism evidence="1 2">
    <name type="scientific">Plakobranchus ocellatus</name>
    <dbReference type="NCBI Taxonomy" id="259542"/>
    <lineage>
        <taxon>Eukaryota</taxon>
        <taxon>Metazoa</taxon>
        <taxon>Spiralia</taxon>
        <taxon>Lophotrochozoa</taxon>
        <taxon>Mollusca</taxon>
        <taxon>Gastropoda</taxon>
        <taxon>Heterobranchia</taxon>
        <taxon>Euthyneura</taxon>
        <taxon>Panpulmonata</taxon>
        <taxon>Sacoglossa</taxon>
        <taxon>Placobranchoidea</taxon>
        <taxon>Plakobranchidae</taxon>
        <taxon>Plakobranchus</taxon>
    </lineage>
</organism>
<name>A0AAV4ALA4_9GAST</name>
<sequence>MKEFENTGGDTRSLASVTQKDYTFEVFMCATVLIECRDDFFQCTDCGMAFSFLNSIQFDLDSLLTKSERMFFVYCKKTVCDSFQIVDTKEDPKFEPSRSWSLTSIFR</sequence>
<gene>
    <name evidence="1" type="ORF">PoB_003502900</name>
</gene>
<keyword evidence="2" id="KW-1185">Reference proteome</keyword>
<comment type="caution">
    <text evidence="1">The sequence shown here is derived from an EMBL/GenBank/DDBJ whole genome shotgun (WGS) entry which is preliminary data.</text>
</comment>
<accession>A0AAV4ALA4</accession>
<dbReference type="AlphaFoldDB" id="A0AAV4ALA4"/>